<organism evidence="2">
    <name type="scientific">Dichomitus squalens</name>
    <dbReference type="NCBI Taxonomy" id="114155"/>
    <lineage>
        <taxon>Eukaryota</taxon>
        <taxon>Fungi</taxon>
        <taxon>Dikarya</taxon>
        <taxon>Basidiomycota</taxon>
        <taxon>Agaricomycotina</taxon>
        <taxon>Agaricomycetes</taxon>
        <taxon>Polyporales</taxon>
        <taxon>Polyporaceae</taxon>
        <taxon>Dichomitus</taxon>
    </lineage>
</organism>
<name>A0A4Q9N1X7_9APHY</name>
<dbReference type="EMBL" id="ML143390">
    <property type="protein sequence ID" value="TBU33838.1"/>
    <property type="molecule type" value="Genomic_DNA"/>
</dbReference>
<reference evidence="2" key="1">
    <citation type="submission" date="2019-01" db="EMBL/GenBank/DDBJ databases">
        <title>Draft genome sequences of three monokaryotic isolates of the white-rot basidiomycete fungus Dichomitus squalens.</title>
        <authorList>
            <consortium name="DOE Joint Genome Institute"/>
            <person name="Lopez S.C."/>
            <person name="Andreopoulos B."/>
            <person name="Pangilinan J."/>
            <person name="Lipzen A."/>
            <person name="Riley R."/>
            <person name="Ahrendt S."/>
            <person name="Ng V."/>
            <person name="Barry K."/>
            <person name="Daum C."/>
            <person name="Grigoriev I.V."/>
            <person name="Hilden K.S."/>
            <person name="Makela M.R."/>
            <person name="de Vries R.P."/>
        </authorList>
    </citation>
    <scope>NUCLEOTIDE SEQUENCE [LARGE SCALE GENOMIC DNA]</scope>
    <source>
        <strain evidence="2">OM18370.1</strain>
    </source>
</reference>
<dbReference type="AlphaFoldDB" id="A0A4Q9N1X7"/>
<protein>
    <submittedName>
        <fullName evidence="2">Uncharacterized protein</fullName>
    </submittedName>
</protein>
<evidence type="ECO:0000313" key="2">
    <source>
        <dbReference type="EMBL" id="TBU33838.1"/>
    </source>
</evidence>
<keyword evidence="1" id="KW-0812">Transmembrane</keyword>
<evidence type="ECO:0000256" key="1">
    <source>
        <dbReference type="SAM" id="Phobius"/>
    </source>
</evidence>
<gene>
    <name evidence="2" type="ORF">BD311DRAFT_748073</name>
</gene>
<dbReference type="Proteomes" id="UP000292957">
    <property type="component" value="Unassembled WGS sequence"/>
</dbReference>
<proteinExistence type="predicted"/>
<sequence length="88" mass="9370">MLATECGDVWGYAWAPGPLGCGVVRCGRGRVDKVARRLHVVLSSAVKYCSHSVLAPVTFAFAACTVLIPARRGRLQQSCTCSSAGLRF</sequence>
<feature type="transmembrane region" description="Helical" evidence="1">
    <location>
        <begin position="45"/>
        <end position="68"/>
    </location>
</feature>
<keyword evidence="1" id="KW-0472">Membrane</keyword>
<accession>A0A4Q9N1X7</accession>
<keyword evidence="1" id="KW-1133">Transmembrane helix</keyword>